<sequence>MEEEKSVYFLRYDTGSKAKHLYKINPSMKNNHSIIDLSSVCVLPSYIPNGISFVSLDNKLYVLGGSTYIEAPSYSYRNYTILHKDVFCMDMRSGFNGVWKKCSPMILGRRNPLTIAVKGLIYVFGSLYSLFSKFSNEEVKPFGEVFDPLADTWSQLPQPPQKYKLHCNSSCIDYCNGKIFIGINREEVVSFDIKNKTWNHWSIPFRFRFNSFAVVDQVMYFSCADGLYAYDLVNTSRFTGAVDGLKMFYKERGYNLDREPRGYVLNLGNGKLCLIEDSITCVKFGVTMNNDQNERIFVRADVEASAMYTHPRYSSRYTGMVLM</sequence>
<accession>A0A7J6WCL1</accession>
<reference evidence="2 3" key="1">
    <citation type="submission" date="2020-06" db="EMBL/GenBank/DDBJ databases">
        <title>Transcriptomic and genomic resources for Thalictrum thalictroides and T. hernandezii: Facilitating candidate gene discovery in an emerging model plant lineage.</title>
        <authorList>
            <person name="Arias T."/>
            <person name="Riano-Pachon D.M."/>
            <person name="Di Stilio V.S."/>
        </authorList>
    </citation>
    <scope>NUCLEOTIDE SEQUENCE [LARGE SCALE GENOMIC DNA]</scope>
    <source>
        <strain evidence="3">cv. WT478/WT964</strain>
        <tissue evidence="2">Leaves</tissue>
    </source>
</reference>
<dbReference type="PANTHER" id="PTHR24414">
    <property type="entry name" value="F-BOX/KELCH-REPEAT PROTEIN SKIP4"/>
    <property type="match status" value="1"/>
</dbReference>
<dbReference type="OrthoDB" id="45365at2759"/>
<dbReference type="InterPro" id="IPR015915">
    <property type="entry name" value="Kelch-typ_b-propeller"/>
</dbReference>
<dbReference type="EMBL" id="JABWDY010019146">
    <property type="protein sequence ID" value="KAF5194115.1"/>
    <property type="molecule type" value="Genomic_DNA"/>
</dbReference>
<name>A0A7J6WCL1_THATH</name>
<protein>
    <recommendedName>
        <fullName evidence="1">FKB95-like N-terminal Kelch domain-containing protein</fullName>
    </recommendedName>
</protein>
<evidence type="ECO:0000313" key="3">
    <source>
        <dbReference type="Proteomes" id="UP000554482"/>
    </source>
</evidence>
<dbReference type="AlphaFoldDB" id="A0A7J6WCL1"/>
<dbReference type="Pfam" id="PF25210">
    <property type="entry name" value="Kelch_FKB95"/>
    <property type="match status" value="1"/>
</dbReference>
<dbReference type="InterPro" id="IPR050354">
    <property type="entry name" value="F-box/kelch-repeat_ARATH"/>
</dbReference>
<dbReference type="SUPFAM" id="SSF117281">
    <property type="entry name" value="Kelch motif"/>
    <property type="match status" value="1"/>
</dbReference>
<proteinExistence type="predicted"/>
<dbReference type="InterPro" id="IPR057499">
    <property type="entry name" value="Kelch_FKB95"/>
</dbReference>
<evidence type="ECO:0000313" key="2">
    <source>
        <dbReference type="EMBL" id="KAF5194115.1"/>
    </source>
</evidence>
<keyword evidence="3" id="KW-1185">Reference proteome</keyword>
<organism evidence="2 3">
    <name type="scientific">Thalictrum thalictroides</name>
    <name type="common">Rue-anemone</name>
    <name type="synonym">Anemone thalictroides</name>
    <dbReference type="NCBI Taxonomy" id="46969"/>
    <lineage>
        <taxon>Eukaryota</taxon>
        <taxon>Viridiplantae</taxon>
        <taxon>Streptophyta</taxon>
        <taxon>Embryophyta</taxon>
        <taxon>Tracheophyta</taxon>
        <taxon>Spermatophyta</taxon>
        <taxon>Magnoliopsida</taxon>
        <taxon>Ranunculales</taxon>
        <taxon>Ranunculaceae</taxon>
        <taxon>Thalictroideae</taxon>
        <taxon>Thalictrum</taxon>
    </lineage>
</organism>
<dbReference type="Gene3D" id="2.120.10.80">
    <property type="entry name" value="Kelch-type beta propeller"/>
    <property type="match status" value="1"/>
</dbReference>
<dbReference type="Proteomes" id="UP000554482">
    <property type="component" value="Unassembled WGS sequence"/>
</dbReference>
<gene>
    <name evidence="2" type="ORF">FRX31_016297</name>
</gene>
<feature type="domain" description="FKB95-like N-terminal Kelch" evidence="1">
    <location>
        <begin position="28"/>
        <end position="277"/>
    </location>
</feature>
<dbReference type="PANTHER" id="PTHR24414:SF199">
    <property type="entry name" value="F-BOX_KELCH-REPEAT PROTEIN SKIP6-LIKE"/>
    <property type="match status" value="1"/>
</dbReference>
<evidence type="ECO:0000259" key="1">
    <source>
        <dbReference type="Pfam" id="PF25210"/>
    </source>
</evidence>
<comment type="caution">
    <text evidence="2">The sequence shown here is derived from an EMBL/GenBank/DDBJ whole genome shotgun (WGS) entry which is preliminary data.</text>
</comment>